<comment type="caution">
    <text evidence="5">The sequence shown here is derived from an EMBL/GenBank/DDBJ whole genome shotgun (WGS) entry which is preliminary data.</text>
</comment>
<dbReference type="AlphaFoldDB" id="A0A2W5G8N8"/>
<dbReference type="Proteomes" id="UP000249645">
    <property type="component" value="Unassembled WGS sequence"/>
</dbReference>
<evidence type="ECO:0000256" key="1">
    <source>
        <dbReference type="ARBA" id="ARBA00022670"/>
    </source>
</evidence>
<dbReference type="InterPro" id="IPR004447">
    <property type="entry name" value="Peptidase_S41A"/>
</dbReference>
<keyword evidence="3" id="KW-0720">Serine protease</keyword>
<protein>
    <submittedName>
        <fullName evidence="5">Carboxyl-terminal protease</fullName>
    </submittedName>
</protein>
<dbReference type="PANTHER" id="PTHR32060">
    <property type="entry name" value="TAIL-SPECIFIC PROTEASE"/>
    <property type="match status" value="1"/>
</dbReference>
<sequence>MKARSENASSPKSANEKWHIIAINDLSLVGKHFTSDSIHHKLKSIKDSKVELTIIRNNQKQNISVKKELVPKPSVVASYMINPTTGYIKITHFSETTYPEFMIALEKLKKQGLLQMVLDLRGNGGGIMQQAIDIVDEFLPDDKLVVYTQGSKTGKIDYKCKRDGLFEKGKIALLVDEESASASEIIAGALQDWDRAIIVGRRTFGKGLVQEQYNLSNGGALRLTIARYYTPLGRCIQKPYSNGTEAYENELQQRLKDGELEHNDTSRNNGKAYKTPNGKVVYDGGGISPDVFVPYDTVEHPKEAIEMYIHGWISEIALQYYENHKSTIDSYASAVDLNAKLQLGEVEWNELIVFANKKGISLSGLNPAAKEALLENLKADIAKIRWYPDGFYMVNNIKDPAIKAALDALSSSK</sequence>
<dbReference type="GO" id="GO:0004175">
    <property type="term" value="F:endopeptidase activity"/>
    <property type="evidence" value="ECO:0007669"/>
    <property type="project" value="TreeGrafter"/>
</dbReference>
<proteinExistence type="predicted"/>
<dbReference type="SMART" id="SM00245">
    <property type="entry name" value="TSPc"/>
    <property type="match status" value="1"/>
</dbReference>
<evidence type="ECO:0000259" key="4">
    <source>
        <dbReference type="SMART" id="SM00245"/>
    </source>
</evidence>
<keyword evidence="2" id="KW-0378">Hydrolase</keyword>
<organism evidence="5 6">
    <name type="scientific">Pseudopedobacter saltans</name>
    <dbReference type="NCBI Taxonomy" id="151895"/>
    <lineage>
        <taxon>Bacteria</taxon>
        <taxon>Pseudomonadati</taxon>
        <taxon>Bacteroidota</taxon>
        <taxon>Sphingobacteriia</taxon>
        <taxon>Sphingobacteriales</taxon>
        <taxon>Sphingobacteriaceae</taxon>
        <taxon>Pseudopedobacter</taxon>
    </lineage>
</organism>
<dbReference type="GO" id="GO:0030288">
    <property type="term" value="C:outer membrane-bounded periplasmic space"/>
    <property type="evidence" value="ECO:0007669"/>
    <property type="project" value="TreeGrafter"/>
</dbReference>
<accession>A0A2W5G8N8</accession>
<dbReference type="GO" id="GO:0007165">
    <property type="term" value="P:signal transduction"/>
    <property type="evidence" value="ECO:0007669"/>
    <property type="project" value="TreeGrafter"/>
</dbReference>
<dbReference type="InterPro" id="IPR036034">
    <property type="entry name" value="PDZ_sf"/>
</dbReference>
<dbReference type="SUPFAM" id="SSF52096">
    <property type="entry name" value="ClpP/crotonase"/>
    <property type="match status" value="1"/>
</dbReference>
<name>A0A2W5G8N8_9SPHI</name>
<dbReference type="CDD" id="cd07560">
    <property type="entry name" value="Peptidase_S41_CPP"/>
    <property type="match status" value="1"/>
</dbReference>
<dbReference type="Gene3D" id="2.30.42.10">
    <property type="match status" value="1"/>
</dbReference>
<evidence type="ECO:0000256" key="2">
    <source>
        <dbReference type="ARBA" id="ARBA00022801"/>
    </source>
</evidence>
<gene>
    <name evidence="5" type="ORF">DI598_17725</name>
</gene>
<feature type="domain" description="Tail specific protease" evidence="4">
    <location>
        <begin position="47"/>
        <end position="239"/>
    </location>
</feature>
<dbReference type="Gene3D" id="3.90.226.10">
    <property type="entry name" value="2-enoyl-CoA Hydratase, Chain A, domain 1"/>
    <property type="match status" value="1"/>
</dbReference>
<dbReference type="GO" id="GO:0006508">
    <property type="term" value="P:proteolysis"/>
    <property type="evidence" value="ECO:0007669"/>
    <property type="project" value="UniProtKB-KW"/>
</dbReference>
<evidence type="ECO:0000256" key="3">
    <source>
        <dbReference type="ARBA" id="ARBA00022825"/>
    </source>
</evidence>
<keyword evidence="1 5" id="KW-0645">Protease</keyword>
<reference evidence="5 6" key="1">
    <citation type="submission" date="2017-11" db="EMBL/GenBank/DDBJ databases">
        <title>Infants hospitalized years apart are colonized by the same room-sourced microbial strains.</title>
        <authorList>
            <person name="Brooks B."/>
            <person name="Olm M.R."/>
            <person name="Firek B.A."/>
            <person name="Baker R."/>
            <person name="Thomas B.C."/>
            <person name="Morowitz M.J."/>
            <person name="Banfield J.F."/>
        </authorList>
    </citation>
    <scope>NUCLEOTIDE SEQUENCE [LARGE SCALE GENOMIC DNA]</scope>
    <source>
        <strain evidence="5">S2_009_000_R2_76</strain>
    </source>
</reference>
<dbReference type="Gene3D" id="3.30.750.44">
    <property type="match status" value="1"/>
</dbReference>
<evidence type="ECO:0000313" key="6">
    <source>
        <dbReference type="Proteomes" id="UP000249645"/>
    </source>
</evidence>
<dbReference type="GO" id="GO:0008236">
    <property type="term" value="F:serine-type peptidase activity"/>
    <property type="evidence" value="ECO:0007669"/>
    <property type="project" value="UniProtKB-KW"/>
</dbReference>
<dbReference type="InterPro" id="IPR005151">
    <property type="entry name" value="Tail-specific_protease"/>
</dbReference>
<dbReference type="PANTHER" id="PTHR32060:SF30">
    <property type="entry name" value="CARBOXY-TERMINAL PROCESSING PROTEASE CTPA"/>
    <property type="match status" value="1"/>
</dbReference>
<dbReference type="EMBL" id="QFOI01000480">
    <property type="protein sequence ID" value="PZP41876.1"/>
    <property type="molecule type" value="Genomic_DNA"/>
</dbReference>
<dbReference type="Pfam" id="PF03572">
    <property type="entry name" value="Peptidase_S41"/>
    <property type="match status" value="1"/>
</dbReference>
<dbReference type="InterPro" id="IPR029045">
    <property type="entry name" value="ClpP/crotonase-like_dom_sf"/>
</dbReference>
<evidence type="ECO:0000313" key="5">
    <source>
        <dbReference type="EMBL" id="PZP41876.1"/>
    </source>
</evidence>